<evidence type="ECO:0000259" key="5">
    <source>
        <dbReference type="Pfam" id="PF22939"/>
    </source>
</evidence>
<dbReference type="Gene3D" id="1.25.40.20">
    <property type="entry name" value="Ankyrin repeat-containing domain"/>
    <property type="match status" value="3"/>
</dbReference>
<dbReference type="InterPro" id="IPR053137">
    <property type="entry name" value="NLR-like"/>
</dbReference>
<dbReference type="InterPro" id="IPR054471">
    <property type="entry name" value="GPIID_WHD"/>
</dbReference>
<dbReference type="SUPFAM" id="SSF53167">
    <property type="entry name" value="Purine and uridine phosphorylases"/>
    <property type="match status" value="1"/>
</dbReference>
<dbReference type="AlphaFoldDB" id="A0A9W4JG01"/>
<dbReference type="SUPFAM" id="SSF48403">
    <property type="entry name" value="Ankyrin repeat"/>
    <property type="match status" value="1"/>
</dbReference>
<dbReference type="Pfam" id="PF01048">
    <property type="entry name" value="PNP_UDP_1"/>
    <property type="match status" value="1"/>
</dbReference>
<feature type="domain" description="Nephrocystin 3-like N-terminal" evidence="6">
    <location>
        <begin position="358"/>
        <end position="525"/>
    </location>
</feature>
<protein>
    <recommendedName>
        <fullName evidence="9">Nucleoside phosphorylase domain-containing protein</fullName>
    </recommendedName>
</protein>
<dbReference type="PANTHER" id="PTHR46082:SF11">
    <property type="entry name" value="AAA+ ATPASE DOMAIN-CONTAINING PROTEIN-RELATED"/>
    <property type="match status" value="1"/>
</dbReference>
<dbReference type="PANTHER" id="PTHR46082">
    <property type="entry name" value="ATP/GTP-BINDING PROTEIN-RELATED"/>
    <property type="match status" value="1"/>
</dbReference>
<evidence type="ECO:0000259" key="4">
    <source>
        <dbReference type="Pfam" id="PF01048"/>
    </source>
</evidence>
<keyword evidence="1" id="KW-0677">Repeat</keyword>
<dbReference type="SUPFAM" id="SSF52540">
    <property type="entry name" value="P-loop containing nucleoside triphosphate hydrolases"/>
    <property type="match status" value="1"/>
</dbReference>
<proteinExistence type="predicted"/>
<feature type="region of interest" description="Disordered" evidence="3">
    <location>
        <begin position="1218"/>
        <end position="1245"/>
    </location>
</feature>
<feature type="region of interest" description="Disordered" evidence="3">
    <location>
        <begin position="173"/>
        <end position="209"/>
    </location>
</feature>
<sequence>MLDENFGILEEQDAADSNTYTLGRIKNHHVVIACLPGGQYGTTLATTVAINMLRTFSGSLRIGLLVGVGGGVPSPACDIRLGDIVISQPEGTCGGVVQYDMGKVTAGGGFKRTGSLNSPPRAILTAISKMRAVELTDDPRYLEYLQNAIGRTTRTRRNFARPSAQSDRLFRTEHDHPSNASSCDGCPAEWEVTRSEPEEDGPQPHYGIIASGNKVIKDGRVRERLRSETGALCFEMEAAGLMLDFPCVVIRGVCDYADSHKNKSWQGYAALAAAAYTKELLGYVPVGQVSQETLVVDTCRQISEKLNEVHNLTTSTLSGISNIRQTQMTEKYDDILQWLATDDLFSKQNDLVQRRTEGTGKWFLESNEFQSWLKDPHHNQTLLCTGIPGAGKTVMVSIVISFLQRHFHLDGSVGTAYIYSDFKQEQIQKPWILIASLLKQLARLHPNLPPVIDLYENHHKHNSRPSVDELVNVFQAVVALFSRVNIVIDALDECQADDSLQRFLSIVFSLQAKSGLDISLLATSRHNGAIEALFGPSLRLEISAGKEDIRSYLDQRVATFTYQTIKGDEIMRADTIGKILEVANGMFLLAELYANRMASLITINDAKRMLDELDSFLRDSNDVDVTRKRALDDAYKEAMRRIKSQTDQRSDLALRILSWISCAKRPLRLFELQYAIAVEPGTRTLNRDRIAGIEALVSICAGLVIIDKKSHFVRLAHYTTQEYFDRTSTDWFPDAHVEIASVCVTYLSFDNFEFRENSDSEENHHPAFRRPPFLEYAAEFWGHHARNTAIEEDQLILNFFHNIDTVCVNSRGLMELLSGKSLHHDAGFISLQLAAYFGLAKSIPRLLKRSPEALSGRKRHLSSMTRALFLATTQRWRNVLELLLDQGATVTIDTMRVAAGNGTPEILKLFIERGPKSLMRNFGLASLEEAVRSGNQDTVKILLDEGVESDTKELTELMLSAIRQGNAGITKMLLEAGGDLKPGVILNFSPLSLAIEVEYEAIRKSHEAIGKGHEAVVKLLLEKGADPNPGAIYGTPPLQLAIRGGFEAIVKLLLKAGADPNPGAIWVISPLQLAIEKGLEAIVKLLLEAGANLEPSSLSIAIQGGYEEIAIHLLDWKYSPNFERLEPSHFIGASKNGWHTVVDILLGHPHEIEARDPDGWTAMMWAVREGHEKVVRSLIQAGADVKSWNKGKSVYELALRCDNTVVLELVEESLSGLRGVSSDTEIEPSDSELDLDEGDQEFDGD</sequence>
<dbReference type="OrthoDB" id="2245989at2759"/>
<reference evidence="7" key="1">
    <citation type="submission" date="2021-07" db="EMBL/GenBank/DDBJ databases">
        <authorList>
            <person name="Branca A.L. A."/>
        </authorList>
    </citation>
    <scope>NUCLEOTIDE SEQUENCE</scope>
</reference>
<dbReference type="EMBL" id="CAJVPD010000244">
    <property type="protein sequence ID" value="CAG8390262.1"/>
    <property type="molecule type" value="Genomic_DNA"/>
</dbReference>
<dbReference type="SMART" id="SM00248">
    <property type="entry name" value="ANK"/>
    <property type="match status" value="6"/>
</dbReference>
<feature type="repeat" description="ANK" evidence="2">
    <location>
        <begin position="922"/>
        <end position="954"/>
    </location>
</feature>
<gene>
    <name evidence="7" type="ORF">PSALAMII_LOCUS6623</name>
</gene>
<dbReference type="InterPro" id="IPR000845">
    <property type="entry name" value="Nucleoside_phosphorylase_d"/>
</dbReference>
<dbReference type="PROSITE" id="PS50088">
    <property type="entry name" value="ANK_REPEAT"/>
    <property type="match status" value="5"/>
</dbReference>
<dbReference type="InterPro" id="IPR027417">
    <property type="entry name" value="P-loop_NTPase"/>
</dbReference>
<feature type="compositionally biased region" description="Acidic residues" evidence="3">
    <location>
        <begin position="1224"/>
        <end position="1245"/>
    </location>
</feature>
<dbReference type="Pfam" id="PF00023">
    <property type="entry name" value="Ank"/>
    <property type="match status" value="1"/>
</dbReference>
<dbReference type="GO" id="GO:0003824">
    <property type="term" value="F:catalytic activity"/>
    <property type="evidence" value="ECO:0007669"/>
    <property type="project" value="InterPro"/>
</dbReference>
<evidence type="ECO:0000256" key="1">
    <source>
        <dbReference type="ARBA" id="ARBA00022737"/>
    </source>
</evidence>
<evidence type="ECO:0000259" key="6">
    <source>
        <dbReference type="Pfam" id="PF24883"/>
    </source>
</evidence>
<dbReference type="Gene3D" id="3.40.50.300">
    <property type="entry name" value="P-loop containing nucleotide triphosphate hydrolases"/>
    <property type="match status" value="1"/>
</dbReference>
<evidence type="ECO:0000256" key="2">
    <source>
        <dbReference type="PROSITE-ProRule" id="PRU00023"/>
    </source>
</evidence>
<organism evidence="7 8">
    <name type="scientific">Penicillium salamii</name>
    <dbReference type="NCBI Taxonomy" id="1612424"/>
    <lineage>
        <taxon>Eukaryota</taxon>
        <taxon>Fungi</taxon>
        <taxon>Dikarya</taxon>
        <taxon>Ascomycota</taxon>
        <taxon>Pezizomycotina</taxon>
        <taxon>Eurotiomycetes</taxon>
        <taxon>Eurotiomycetidae</taxon>
        <taxon>Eurotiales</taxon>
        <taxon>Aspergillaceae</taxon>
        <taxon>Penicillium</taxon>
    </lineage>
</organism>
<dbReference type="Proteomes" id="UP001152592">
    <property type="component" value="Unassembled WGS sequence"/>
</dbReference>
<evidence type="ECO:0000313" key="7">
    <source>
        <dbReference type="EMBL" id="CAG8390262.1"/>
    </source>
</evidence>
<dbReference type="Gene3D" id="3.40.50.1580">
    <property type="entry name" value="Nucleoside phosphorylase domain"/>
    <property type="match status" value="1"/>
</dbReference>
<keyword evidence="2" id="KW-0040">ANK repeat</keyword>
<dbReference type="Pfam" id="PF12796">
    <property type="entry name" value="Ank_2"/>
    <property type="match status" value="3"/>
</dbReference>
<feature type="domain" description="Nucleoside phosphorylase" evidence="4">
    <location>
        <begin position="15"/>
        <end position="265"/>
    </location>
</feature>
<name>A0A9W4JG01_9EURO</name>
<feature type="domain" description="GPI inositol-deacylase winged helix" evidence="5">
    <location>
        <begin position="649"/>
        <end position="725"/>
    </location>
</feature>
<dbReference type="Pfam" id="PF22939">
    <property type="entry name" value="WHD_GPIID"/>
    <property type="match status" value="1"/>
</dbReference>
<dbReference type="InterPro" id="IPR036770">
    <property type="entry name" value="Ankyrin_rpt-contain_sf"/>
</dbReference>
<feature type="repeat" description="ANK" evidence="2">
    <location>
        <begin position="1033"/>
        <end position="1061"/>
    </location>
</feature>
<evidence type="ECO:0000313" key="8">
    <source>
        <dbReference type="Proteomes" id="UP001152592"/>
    </source>
</evidence>
<dbReference type="InterPro" id="IPR002110">
    <property type="entry name" value="Ankyrin_rpt"/>
</dbReference>
<dbReference type="GO" id="GO:0009116">
    <property type="term" value="P:nucleoside metabolic process"/>
    <property type="evidence" value="ECO:0007669"/>
    <property type="project" value="InterPro"/>
</dbReference>
<feature type="repeat" description="ANK" evidence="2">
    <location>
        <begin position="1158"/>
        <end position="1190"/>
    </location>
</feature>
<evidence type="ECO:0008006" key="9">
    <source>
        <dbReference type="Google" id="ProtNLM"/>
    </source>
</evidence>
<dbReference type="PROSITE" id="PS50297">
    <property type="entry name" value="ANK_REP_REGION"/>
    <property type="match status" value="4"/>
</dbReference>
<evidence type="ECO:0000256" key="3">
    <source>
        <dbReference type="SAM" id="MobiDB-lite"/>
    </source>
</evidence>
<dbReference type="InterPro" id="IPR035994">
    <property type="entry name" value="Nucleoside_phosphorylase_sf"/>
</dbReference>
<feature type="repeat" description="ANK" evidence="2">
    <location>
        <begin position="1006"/>
        <end position="1028"/>
    </location>
</feature>
<comment type="caution">
    <text evidence="7">The sequence shown here is derived from an EMBL/GenBank/DDBJ whole genome shotgun (WGS) entry which is preliminary data.</text>
</comment>
<feature type="repeat" description="ANK" evidence="2">
    <location>
        <begin position="1069"/>
        <end position="1098"/>
    </location>
</feature>
<dbReference type="Pfam" id="PF24883">
    <property type="entry name" value="NPHP3_N"/>
    <property type="match status" value="1"/>
</dbReference>
<accession>A0A9W4JG01</accession>
<dbReference type="InterPro" id="IPR056884">
    <property type="entry name" value="NPHP3-like_N"/>
</dbReference>